<sequence length="96" mass="11062">MPARSSQPPILVVDSSIAPPECESTTARHLKPVRIHMLAVESRSLFNRRRPRDRLIRVASRRRLRGVAAIMETHLRHEERTLLDLDRLGSIAEVRH</sequence>
<evidence type="ECO:0008006" key="3">
    <source>
        <dbReference type="Google" id="ProtNLM"/>
    </source>
</evidence>
<keyword evidence="2" id="KW-1185">Reference proteome</keyword>
<evidence type="ECO:0000313" key="1">
    <source>
        <dbReference type="EMBL" id="GAA1998380.1"/>
    </source>
</evidence>
<proteinExistence type="predicted"/>
<organism evidence="1 2">
    <name type="scientific">Microbacterium pumilum</name>
    <dbReference type="NCBI Taxonomy" id="344165"/>
    <lineage>
        <taxon>Bacteria</taxon>
        <taxon>Bacillati</taxon>
        <taxon>Actinomycetota</taxon>
        <taxon>Actinomycetes</taxon>
        <taxon>Micrococcales</taxon>
        <taxon>Microbacteriaceae</taxon>
        <taxon>Microbacterium</taxon>
    </lineage>
</organism>
<comment type="caution">
    <text evidence="1">The sequence shown here is derived from an EMBL/GenBank/DDBJ whole genome shotgun (WGS) entry which is preliminary data.</text>
</comment>
<gene>
    <name evidence="1" type="ORF">GCM10009777_39590</name>
</gene>
<name>A0ABN2T698_9MICO</name>
<protein>
    <recommendedName>
        <fullName evidence="3">Hemerythrin-like domain-containing protein</fullName>
    </recommendedName>
</protein>
<dbReference type="EMBL" id="BAAAOH010000001">
    <property type="protein sequence ID" value="GAA1998380.1"/>
    <property type="molecule type" value="Genomic_DNA"/>
</dbReference>
<dbReference type="Proteomes" id="UP001500326">
    <property type="component" value="Unassembled WGS sequence"/>
</dbReference>
<accession>A0ABN2T698</accession>
<reference evidence="1 2" key="1">
    <citation type="journal article" date="2019" name="Int. J. Syst. Evol. Microbiol.">
        <title>The Global Catalogue of Microorganisms (GCM) 10K type strain sequencing project: providing services to taxonomists for standard genome sequencing and annotation.</title>
        <authorList>
            <consortium name="The Broad Institute Genomics Platform"/>
            <consortium name="The Broad Institute Genome Sequencing Center for Infectious Disease"/>
            <person name="Wu L."/>
            <person name="Ma J."/>
        </authorList>
    </citation>
    <scope>NUCLEOTIDE SEQUENCE [LARGE SCALE GENOMIC DNA]</scope>
    <source>
        <strain evidence="1 2">JCM 14902</strain>
    </source>
</reference>
<evidence type="ECO:0000313" key="2">
    <source>
        <dbReference type="Proteomes" id="UP001500326"/>
    </source>
</evidence>